<sequence>MPTVILPRRGLLAGIGTAMQCRPSHRGRPRPALLRHAGETCRLTPQAIEGPFYRDPSLERADITEGKPGVKLDLRLQVVEGANCQPLPGARVDVWHGDALGAFSGYPGQTDTHAVSTVGQTFLRGTQFADSAGQVAFNTIYPG</sequence>
<dbReference type="Proteomes" id="UP001196565">
    <property type="component" value="Unassembled WGS sequence"/>
</dbReference>
<accession>A0ABS7AGP4</accession>
<gene>
    <name evidence="2" type="ORF">KPL78_23810</name>
</gene>
<dbReference type="SUPFAM" id="SSF49482">
    <property type="entry name" value="Aromatic compound dioxygenase"/>
    <property type="match status" value="1"/>
</dbReference>
<dbReference type="PANTHER" id="PTHR34315">
    <property type="match status" value="1"/>
</dbReference>
<feature type="domain" description="Intradiol ring-cleavage dioxygenases" evidence="1">
    <location>
        <begin position="65"/>
        <end position="143"/>
    </location>
</feature>
<protein>
    <recommendedName>
        <fullName evidence="1">Intradiol ring-cleavage dioxygenases domain-containing protein</fullName>
    </recommendedName>
</protein>
<reference evidence="2 3" key="1">
    <citation type="submission" date="2021-07" db="EMBL/GenBank/DDBJ databases">
        <authorList>
            <person name="So Y."/>
        </authorList>
    </citation>
    <scope>NUCLEOTIDE SEQUENCE [LARGE SCALE GENOMIC DNA]</scope>
    <source>
        <strain evidence="2 3">HJA6</strain>
    </source>
</reference>
<dbReference type="Pfam" id="PF00775">
    <property type="entry name" value="Dioxygenase_C"/>
    <property type="match status" value="1"/>
</dbReference>
<keyword evidence="3" id="KW-1185">Reference proteome</keyword>
<evidence type="ECO:0000259" key="1">
    <source>
        <dbReference type="Pfam" id="PF00775"/>
    </source>
</evidence>
<dbReference type="PANTHER" id="PTHR34315:SF1">
    <property type="entry name" value="INTRADIOL RING-CLEAVAGE DIOXYGENASES DOMAIN-CONTAINING PROTEIN-RELATED"/>
    <property type="match status" value="1"/>
</dbReference>
<dbReference type="EMBL" id="JAHYBZ010000009">
    <property type="protein sequence ID" value="MBW6400907.1"/>
    <property type="molecule type" value="Genomic_DNA"/>
</dbReference>
<dbReference type="InterPro" id="IPR000627">
    <property type="entry name" value="Intradiol_dOase_C"/>
</dbReference>
<comment type="caution">
    <text evidence="2">The sequence shown here is derived from an EMBL/GenBank/DDBJ whole genome shotgun (WGS) entry which is preliminary data.</text>
</comment>
<evidence type="ECO:0000313" key="3">
    <source>
        <dbReference type="Proteomes" id="UP001196565"/>
    </source>
</evidence>
<dbReference type="InterPro" id="IPR015889">
    <property type="entry name" value="Intradiol_dOase_core"/>
</dbReference>
<proteinExistence type="predicted"/>
<name>A0ABS7AGP4_9PROT</name>
<organism evidence="2 3">
    <name type="scientific">Roseomonas alba</name>
    <dbReference type="NCBI Taxonomy" id="2846776"/>
    <lineage>
        <taxon>Bacteria</taxon>
        <taxon>Pseudomonadati</taxon>
        <taxon>Pseudomonadota</taxon>
        <taxon>Alphaproteobacteria</taxon>
        <taxon>Acetobacterales</taxon>
        <taxon>Roseomonadaceae</taxon>
        <taxon>Roseomonas</taxon>
    </lineage>
</organism>
<dbReference type="Gene3D" id="2.60.130.10">
    <property type="entry name" value="Aromatic compound dioxygenase"/>
    <property type="match status" value="1"/>
</dbReference>
<evidence type="ECO:0000313" key="2">
    <source>
        <dbReference type="EMBL" id="MBW6400907.1"/>
    </source>
</evidence>